<dbReference type="Proteomes" id="UP000004931">
    <property type="component" value="Unassembled WGS sequence"/>
</dbReference>
<protein>
    <recommendedName>
        <fullName evidence="2">DUF4136 domain-containing protein</fullName>
    </recommendedName>
</protein>
<gene>
    <name evidence="3" type="ORF">GP2143_14976</name>
</gene>
<dbReference type="PROSITE" id="PS51257">
    <property type="entry name" value="PROKAR_LIPOPROTEIN"/>
    <property type="match status" value="1"/>
</dbReference>
<accession>A0Y8W5</accession>
<sequence length="193" mass="21099">MKTPLILTRLCTAAVFMVFLTACQSSNVMVDYDTDANFSAFHYYDWDNDSQTDSQTDNSLSLNPLMLERTKTAVDNALFTLFLNRATKEAPADILIRLNISSETYNQEPNSRASIGFGSGGNNSAIGVGLSLPIGGDTIINETRIVIDMIGVGDNKLKWRGSNTIKISDQSAEEITSLMNDAVAEIFSHYPPS</sequence>
<dbReference type="Pfam" id="PF13590">
    <property type="entry name" value="DUF4136"/>
    <property type="match status" value="1"/>
</dbReference>
<dbReference type="Gene3D" id="3.30.160.670">
    <property type="match status" value="1"/>
</dbReference>
<dbReference type="InterPro" id="IPR025411">
    <property type="entry name" value="DUF4136"/>
</dbReference>
<reference evidence="3 4" key="1">
    <citation type="journal article" date="2010" name="J. Bacteriol.">
        <title>Genome sequence of the oligotrophic marine Gammaproteobacterium HTCC2143, isolated from the Oregon Coast.</title>
        <authorList>
            <person name="Oh H.M."/>
            <person name="Kang I."/>
            <person name="Ferriera S."/>
            <person name="Giovannoni S.J."/>
            <person name="Cho J.C."/>
        </authorList>
    </citation>
    <scope>NUCLEOTIDE SEQUENCE [LARGE SCALE GENOMIC DNA]</scope>
    <source>
        <strain evidence="3 4">HTCC2143</strain>
    </source>
</reference>
<dbReference type="AlphaFoldDB" id="A0Y8W5"/>
<feature type="signal peptide" evidence="1">
    <location>
        <begin position="1"/>
        <end position="22"/>
    </location>
</feature>
<name>A0Y8W5_9GAMM</name>
<feature type="chain" id="PRO_5002630564" description="DUF4136 domain-containing protein" evidence="1">
    <location>
        <begin position="23"/>
        <end position="193"/>
    </location>
</feature>
<feature type="domain" description="DUF4136" evidence="2">
    <location>
        <begin position="28"/>
        <end position="192"/>
    </location>
</feature>
<organism evidence="3 4">
    <name type="scientific">marine gamma proteobacterium HTCC2143</name>
    <dbReference type="NCBI Taxonomy" id="247633"/>
    <lineage>
        <taxon>Bacteria</taxon>
        <taxon>Pseudomonadati</taxon>
        <taxon>Pseudomonadota</taxon>
        <taxon>Gammaproteobacteria</taxon>
        <taxon>Cellvibrionales</taxon>
        <taxon>Spongiibacteraceae</taxon>
        <taxon>BD1-7 clade</taxon>
    </lineage>
</organism>
<evidence type="ECO:0000313" key="4">
    <source>
        <dbReference type="Proteomes" id="UP000004931"/>
    </source>
</evidence>
<evidence type="ECO:0000259" key="2">
    <source>
        <dbReference type="Pfam" id="PF13590"/>
    </source>
</evidence>
<evidence type="ECO:0000313" key="3">
    <source>
        <dbReference type="EMBL" id="EAW32569.1"/>
    </source>
</evidence>
<dbReference type="eggNOG" id="ENOG5032Z1C">
    <property type="taxonomic scope" value="Bacteria"/>
</dbReference>
<proteinExistence type="predicted"/>
<keyword evidence="1" id="KW-0732">Signal</keyword>
<evidence type="ECO:0000256" key="1">
    <source>
        <dbReference type="SAM" id="SignalP"/>
    </source>
</evidence>
<keyword evidence="4" id="KW-1185">Reference proteome</keyword>
<comment type="caution">
    <text evidence="3">The sequence shown here is derived from an EMBL/GenBank/DDBJ whole genome shotgun (WGS) entry which is preliminary data.</text>
</comment>
<dbReference type="EMBL" id="AAVT01000001">
    <property type="protein sequence ID" value="EAW32569.1"/>
    <property type="molecule type" value="Genomic_DNA"/>
</dbReference>
<dbReference type="OrthoDB" id="6226987at2"/>